<feature type="region of interest" description="Disordered" evidence="2">
    <location>
        <begin position="465"/>
        <end position="484"/>
    </location>
</feature>
<organism evidence="3">
    <name type="scientific">Tanacetum cinerariifolium</name>
    <name type="common">Dalmatian daisy</name>
    <name type="synonym">Chrysanthemum cinerariifolium</name>
    <dbReference type="NCBI Taxonomy" id="118510"/>
    <lineage>
        <taxon>Eukaryota</taxon>
        <taxon>Viridiplantae</taxon>
        <taxon>Streptophyta</taxon>
        <taxon>Embryophyta</taxon>
        <taxon>Tracheophyta</taxon>
        <taxon>Spermatophyta</taxon>
        <taxon>Magnoliopsida</taxon>
        <taxon>eudicotyledons</taxon>
        <taxon>Gunneridae</taxon>
        <taxon>Pentapetalae</taxon>
        <taxon>asterids</taxon>
        <taxon>campanulids</taxon>
        <taxon>Asterales</taxon>
        <taxon>Asteraceae</taxon>
        <taxon>Asteroideae</taxon>
        <taxon>Anthemideae</taxon>
        <taxon>Anthemidinae</taxon>
        <taxon>Tanacetum</taxon>
    </lineage>
</organism>
<sequence>DFTQIYDFLKMNQEEVNELRAERLAKSHDPLALMAHSQNSFNFPTTHKDQSSSSTLPQQLFPINNKYNPQPSLNQNFIQPPITYLEDINDPTEAMNAALILFAKAFQLSAPTSNNQRTSSNPRNRQLAQPVMNIAQDRQTQNVGGNGGNQFGQYAGQVAQNQQGFNAWQNGRIQGVQNAGMQSGRNQNGLVVVLGIANQSGTDNVVAARAEGTENGNQARAPVYDTDGSTEVQLNDNCYDNEIFNMFTQEEQYTDLLEPIPEPQLVPQNDNHVTSVAPSTVQSRVNMINYNIRATNAELKYELVRYKIQEQRIEISQLEKCYQKSVYQEQCLTRKINALHLSSAKQITTLNDEISNLNKQLSKEKSSISSLMDEKKSLKHDFKILEDKFLDKEVDLEARIKDLENILLKRDQTVQTMHMLNPKPDSFYHPNQRIALGYPNPSYLKKSQLKQQSLYNGNLMLKEHDPPAVYDSEETLELAQESRE</sequence>
<evidence type="ECO:0000313" key="3">
    <source>
        <dbReference type="EMBL" id="GFB14273.1"/>
    </source>
</evidence>
<proteinExistence type="predicted"/>
<reference evidence="3" key="1">
    <citation type="journal article" date="2019" name="Sci. Rep.">
        <title>Draft genome of Tanacetum cinerariifolium, the natural source of mosquito coil.</title>
        <authorList>
            <person name="Yamashiro T."/>
            <person name="Shiraishi A."/>
            <person name="Satake H."/>
            <person name="Nakayama K."/>
        </authorList>
    </citation>
    <scope>NUCLEOTIDE SEQUENCE</scope>
</reference>
<accession>A0A699KVY6</accession>
<dbReference type="EMBL" id="BKCJ010561397">
    <property type="protein sequence ID" value="GFB14273.1"/>
    <property type="molecule type" value="Genomic_DNA"/>
</dbReference>
<feature type="non-terminal residue" evidence="3">
    <location>
        <position position="1"/>
    </location>
</feature>
<comment type="caution">
    <text evidence="3">The sequence shown here is derived from an EMBL/GenBank/DDBJ whole genome shotgun (WGS) entry which is preliminary data.</text>
</comment>
<evidence type="ECO:0000256" key="2">
    <source>
        <dbReference type="SAM" id="MobiDB-lite"/>
    </source>
</evidence>
<feature type="coiled-coil region" evidence="1">
    <location>
        <begin position="347"/>
        <end position="388"/>
    </location>
</feature>
<dbReference type="AlphaFoldDB" id="A0A699KVY6"/>
<evidence type="ECO:0000256" key="1">
    <source>
        <dbReference type="SAM" id="Coils"/>
    </source>
</evidence>
<gene>
    <name evidence="3" type="ORF">Tci_686244</name>
</gene>
<keyword evidence="1" id="KW-0175">Coiled coil</keyword>
<protein>
    <submittedName>
        <fullName evidence="3">Uncharacterized protein</fullName>
    </submittedName>
</protein>
<name>A0A699KVY6_TANCI</name>